<keyword evidence="2" id="KW-0732">Signal</keyword>
<dbReference type="Gene3D" id="3.40.50.410">
    <property type="entry name" value="von Willebrand factor, type A domain"/>
    <property type="match status" value="2"/>
</dbReference>
<proteinExistence type="predicted"/>
<evidence type="ECO:0000313" key="4">
    <source>
        <dbReference type="Proteomes" id="UP000887578"/>
    </source>
</evidence>
<feature type="domain" description="VWFA" evidence="3">
    <location>
        <begin position="378"/>
        <end position="561"/>
    </location>
</feature>
<reference evidence="5" key="1">
    <citation type="submission" date="2022-11" db="UniProtKB">
        <authorList>
            <consortium name="WormBaseParasite"/>
        </authorList>
    </citation>
    <scope>IDENTIFICATION</scope>
</reference>
<evidence type="ECO:0000259" key="3">
    <source>
        <dbReference type="PROSITE" id="PS50234"/>
    </source>
</evidence>
<organism evidence="4 5">
    <name type="scientific">Panagrolaimus davidi</name>
    <dbReference type="NCBI Taxonomy" id="227884"/>
    <lineage>
        <taxon>Eukaryota</taxon>
        <taxon>Metazoa</taxon>
        <taxon>Ecdysozoa</taxon>
        <taxon>Nematoda</taxon>
        <taxon>Chromadorea</taxon>
        <taxon>Rhabditida</taxon>
        <taxon>Tylenchina</taxon>
        <taxon>Panagrolaimomorpha</taxon>
        <taxon>Panagrolaimoidea</taxon>
        <taxon>Panagrolaimidae</taxon>
        <taxon>Panagrolaimus</taxon>
    </lineage>
</organism>
<dbReference type="Proteomes" id="UP000887578">
    <property type="component" value="Unplaced"/>
</dbReference>
<feature type="domain" description="VWFA" evidence="3">
    <location>
        <begin position="36"/>
        <end position="231"/>
    </location>
</feature>
<dbReference type="AlphaFoldDB" id="A0A914QUN1"/>
<feature type="region of interest" description="Disordered" evidence="1">
    <location>
        <begin position="246"/>
        <end position="374"/>
    </location>
</feature>
<dbReference type="InterPro" id="IPR036465">
    <property type="entry name" value="vWFA_dom_sf"/>
</dbReference>
<dbReference type="PANTHER" id="PTHR37972:SF2">
    <property type="entry name" value="PRION-LIKE-(Q_N-RICH)-DOMAIN-BEARING PROTEIN-RELATED"/>
    <property type="match status" value="1"/>
</dbReference>
<dbReference type="PANTHER" id="PTHR37972">
    <property type="entry name" value="PROTEIN CBG25533"/>
    <property type="match status" value="1"/>
</dbReference>
<feature type="chain" id="PRO_5037334000" evidence="2">
    <location>
        <begin position="18"/>
        <end position="574"/>
    </location>
</feature>
<keyword evidence="4" id="KW-1185">Reference proteome</keyword>
<dbReference type="InterPro" id="IPR002035">
    <property type="entry name" value="VWF_A"/>
</dbReference>
<dbReference type="Pfam" id="PF00092">
    <property type="entry name" value="VWA"/>
    <property type="match status" value="2"/>
</dbReference>
<sequence length="574" mass="61234">MFAFLILIGLLPSFIFAQITSSPNNGCPGGNAIYQDIAVLYEVSYFPDNSSLDYSQQIANAIYSNLFTGPAYQYFDVNEKRVTQITPIPFPVTSLYNIFGYVYNYGIIRNQTAFKEILDNQVSYASLNYFKHPTSSAISDALWYLADYIQNGRRSSPVGNTIIIIAKRDSDVSASQSYISDLKSQGSKIMTIGVGNGGVSNLASLSSGPGYSYVVPDITDTNALNILAQNISITLLNDCGTTLAPPNYSTTTPGPTSPMTTSTTTMSLSSTSSSSSMSSSPTSTITTTSTTISTSTLASTPTSTSTSSSASTSTTTTQTSTTTTTPTTTTSSPTTVSSTSSTTTTPTTTTRPTTTTTKAPTTSPPNPCQPGGTFINQDLTVIYDVSKTSDNVTDQQMPNFISTALFSPSSYSFDYFRPIPVPFPRTTEFAGANGIPFSFSNMNSLQHYQTTINIQTNLASYFTSTSSLINDALTYLIANPLRRRPNIPENVIIVAKNGNSIDQSTINNAQTLKSSGMTIITIGIGNNDFSKLFNLATSNDYTFSVADLTDSNSVSTTVNSVAAKLVNLCATNFL</sequence>
<feature type="compositionally biased region" description="Low complexity" evidence="1">
    <location>
        <begin position="249"/>
        <end position="361"/>
    </location>
</feature>
<accession>A0A914QUN1</accession>
<name>A0A914QUN1_9BILA</name>
<evidence type="ECO:0000256" key="1">
    <source>
        <dbReference type="SAM" id="MobiDB-lite"/>
    </source>
</evidence>
<dbReference type="WBParaSite" id="PDA_v2.g31253.t1">
    <property type="protein sequence ID" value="PDA_v2.g31253.t1"/>
    <property type="gene ID" value="PDA_v2.g31253"/>
</dbReference>
<evidence type="ECO:0000313" key="5">
    <source>
        <dbReference type="WBParaSite" id="PDA_v2.g31253.t1"/>
    </source>
</evidence>
<evidence type="ECO:0000256" key="2">
    <source>
        <dbReference type="SAM" id="SignalP"/>
    </source>
</evidence>
<dbReference type="SUPFAM" id="SSF53300">
    <property type="entry name" value="vWA-like"/>
    <property type="match status" value="2"/>
</dbReference>
<protein>
    <submittedName>
        <fullName evidence="5">VWFA domain-containing protein</fullName>
    </submittedName>
</protein>
<dbReference type="PROSITE" id="PS50234">
    <property type="entry name" value="VWFA"/>
    <property type="match status" value="2"/>
</dbReference>
<feature type="signal peptide" evidence="2">
    <location>
        <begin position="1"/>
        <end position="17"/>
    </location>
</feature>